<evidence type="ECO:0000259" key="1">
    <source>
        <dbReference type="Pfam" id="PF01266"/>
    </source>
</evidence>
<gene>
    <name evidence="3" type="ORF">E7215_12075</name>
</gene>
<dbReference type="Pfam" id="PF01266">
    <property type="entry name" value="DAO"/>
    <property type="match status" value="1"/>
</dbReference>
<dbReference type="PANTHER" id="PTHR42720:SF1">
    <property type="entry name" value="GLYCEROL 3-PHOSPHATE OXIDASE"/>
    <property type="match status" value="1"/>
</dbReference>
<name>A0A927W5F0_9CLOT</name>
<organism evidence="3 4">
    <name type="scientific">Clostridium sulfidigenes</name>
    <dbReference type="NCBI Taxonomy" id="318464"/>
    <lineage>
        <taxon>Bacteria</taxon>
        <taxon>Bacillati</taxon>
        <taxon>Bacillota</taxon>
        <taxon>Clostridia</taxon>
        <taxon>Eubacteriales</taxon>
        <taxon>Clostridiaceae</taxon>
        <taxon>Clostridium</taxon>
    </lineage>
</organism>
<dbReference type="SUPFAM" id="SSF51905">
    <property type="entry name" value="FAD/NAD(P)-binding domain"/>
    <property type="match status" value="1"/>
</dbReference>
<dbReference type="Gene3D" id="3.30.9.10">
    <property type="entry name" value="D-Amino Acid Oxidase, subunit A, domain 2"/>
    <property type="match status" value="1"/>
</dbReference>
<comment type="caution">
    <text evidence="3">The sequence shown here is derived from an EMBL/GenBank/DDBJ whole genome shotgun (WGS) entry which is preliminary data.</text>
</comment>
<dbReference type="InterPro" id="IPR036188">
    <property type="entry name" value="FAD/NAD-bd_sf"/>
</dbReference>
<accession>A0A927W5F0</accession>
<feature type="domain" description="FAD dependent oxidoreductase" evidence="1">
    <location>
        <begin position="4"/>
        <end position="267"/>
    </location>
</feature>
<dbReference type="InterPro" id="IPR041854">
    <property type="entry name" value="BFD-like_2Fe2S-bd_dom_sf"/>
</dbReference>
<dbReference type="AlphaFoldDB" id="A0A927W5F0"/>
<reference evidence="3" key="1">
    <citation type="submission" date="2019-04" db="EMBL/GenBank/DDBJ databases">
        <title>Evolution of Biomass-Degrading Anaerobic Consortia Revealed by Metagenomics.</title>
        <authorList>
            <person name="Peng X."/>
        </authorList>
    </citation>
    <scope>NUCLEOTIDE SEQUENCE</scope>
    <source>
        <strain evidence="3">SIG254</strain>
    </source>
</reference>
<evidence type="ECO:0000259" key="2">
    <source>
        <dbReference type="Pfam" id="PF04324"/>
    </source>
</evidence>
<dbReference type="PANTHER" id="PTHR42720">
    <property type="entry name" value="GLYCEROL-3-PHOSPHATE DEHYDROGENASE"/>
    <property type="match status" value="1"/>
</dbReference>
<protein>
    <submittedName>
        <fullName evidence="3">FAD-dependent oxidoreductase</fullName>
    </submittedName>
</protein>
<proteinExistence type="predicted"/>
<dbReference type="CDD" id="cd19946">
    <property type="entry name" value="GlpA-like_Fer2_BFD-like"/>
    <property type="match status" value="1"/>
</dbReference>
<dbReference type="InterPro" id="IPR052745">
    <property type="entry name" value="G3P_Oxidase/Oxidoreductase"/>
</dbReference>
<evidence type="ECO:0000313" key="4">
    <source>
        <dbReference type="Proteomes" id="UP000768462"/>
    </source>
</evidence>
<dbReference type="InterPro" id="IPR006076">
    <property type="entry name" value="FAD-dep_OxRdtase"/>
</dbReference>
<feature type="domain" description="BFD-like [2Fe-2S]-binding" evidence="2">
    <location>
        <begin position="380"/>
        <end position="433"/>
    </location>
</feature>
<dbReference type="Gene3D" id="1.10.10.1100">
    <property type="entry name" value="BFD-like [2Fe-2S]-binding domain"/>
    <property type="match status" value="1"/>
</dbReference>
<dbReference type="InterPro" id="IPR007419">
    <property type="entry name" value="BFD-like_2Fe2S-bd_dom"/>
</dbReference>
<dbReference type="Pfam" id="PF04324">
    <property type="entry name" value="Fer2_BFD"/>
    <property type="match status" value="1"/>
</dbReference>
<evidence type="ECO:0000313" key="3">
    <source>
        <dbReference type="EMBL" id="MBE6060893.1"/>
    </source>
</evidence>
<dbReference type="Proteomes" id="UP000768462">
    <property type="component" value="Unassembled WGS sequence"/>
</dbReference>
<sequence length="463" mass="53433">MDYDVLILGGGIIGCAIAYELSKYNLNIAVIEKDYDICNDTPSINTATIYDGLECEDELSSKLIRKGNLLMEEYALRFKVPYKRCGTLYIARNEIQAISIDKMYERAKAKKIDDVKLLIGKEILEYEPNIEGNIIKSIYIPNTGVISSYDLALAYGEIAFDNGVNFRLQEEVESINSINKGFKIKTSKNKFTCKIVIDTTKDKNLQLVNENNKEDDKGKYMKYVVIDKPYEKLYSNIIFDVRENERIYIRPTINNETIGAYSNYKNVHYDKVIEKIKPLTKEISENDIKVVRDWRLFDEPIIIQDDIINSGYINIKVNHYAKVTITPYLALNISKLVVEKLNCKFKKDFNDKRREYFRFKNLSNEERNKIIKLDSKYGRIICQCEKVSEGEIVDSIRRPLGARTVTGVKRRTGAGFGSCDGCYCKDKIIEILAREMDKRVTEVVNNSKDSTILLSRIKEFDEM</sequence>
<dbReference type="Gene3D" id="3.50.50.60">
    <property type="entry name" value="FAD/NAD(P)-binding domain"/>
    <property type="match status" value="1"/>
</dbReference>
<dbReference type="EMBL" id="SVCM01000139">
    <property type="protein sequence ID" value="MBE6060893.1"/>
    <property type="molecule type" value="Genomic_DNA"/>
</dbReference>